<name>A0A429ZW00_9ENTE</name>
<dbReference type="EMBL" id="NGJU01000001">
    <property type="protein sequence ID" value="RST97943.1"/>
    <property type="molecule type" value="Genomic_DNA"/>
</dbReference>
<reference evidence="4 5" key="1">
    <citation type="submission" date="2017-05" db="EMBL/GenBank/DDBJ databases">
        <title>Vagococcus spp. assemblies.</title>
        <authorList>
            <person name="Gulvik C.A."/>
        </authorList>
    </citation>
    <scope>NUCLEOTIDE SEQUENCE [LARGE SCALE GENOMIC DNA]</scope>
    <source>
        <strain evidence="4 5">NCFB 2777</strain>
    </source>
</reference>
<dbReference type="Gene3D" id="3.40.109.10">
    <property type="entry name" value="NADH Oxidase"/>
    <property type="match status" value="1"/>
</dbReference>
<dbReference type="PANTHER" id="PTHR43673">
    <property type="entry name" value="NAD(P)H NITROREDUCTASE YDGI-RELATED"/>
    <property type="match status" value="1"/>
</dbReference>
<keyword evidence="5" id="KW-1185">Reference proteome</keyword>
<evidence type="ECO:0000259" key="3">
    <source>
        <dbReference type="Pfam" id="PF00881"/>
    </source>
</evidence>
<feature type="domain" description="Nitroreductase" evidence="3">
    <location>
        <begin position="20"/>
        <end position="198"/>
    </location>
</feature>
<dbReference type="PANTHER" id="PTHR43673:SF10">
    <property type="entry name" value="NADH DEHYDROGENASE_NAD(P)H NITROREDUCTASE XCC3605-RELATED"/>
    <property type="match status" value="1"/>
</dbReference>
<evidence type="ECO:0000313" key="4">
    <source>
        <dbReference type="EMBL" id="RST97943.1"/>
    </source>
</evidence>
<dbReference type="OrthoDB" id="9782629at2"/>
<evidence type="ECO:0000256" key="1">
    <source>
        <dbReference type="ARBA" id="ARBA00007118"/>
    </source>
</evidence>
<evidence type="ECO:0000256" key="2">
    <source>
        <dbReference type="ARBA" id="ARBA00023002"/>
    </source>
</evidence>
<comment type="caution">
    <text evidence="4">The sequence shown here is derived from an EMBL/GenBank/DDBJ whole genome shotgun (WGS) entry which is preliminary data.</text>
</comment>
<dbReference type="Proteomes" id="UP000287239">
    <property type="component" value="Unassembled WGS sequence"/>
</dbReference>
<comment type="similarity">
    <text evidence="1">Belongs to the nitroreductase family.</text>
</comment>
<dbReference type="AlphaFoldDB" id="A0A429ZW00"/>
<organism evidence="4 5">
    <name type="scientific">Vagococcus salmoninarum</name>
    <dbReference type="NCBI Taxonomy" id="2739"/>
    <lineage>
        <taxon>Bacteria</taxon>
        <taxon>Bacillati</taxon>
        <taxon>Bacillota</taxon>
        <taxon>Bacilli</taxon>
        <taxon>Lactobacillales</taxon>
        <taxon>Enterococcaceae</taxon>
        <taxon>Vagococcus</taxon>
    </lineage>
</organism>
<gene>
    <name evidence="4" type="ORF">CBF35_01220</name>
</gene>
<dbReference type="SUPFAM" id="SSF55469">
    <property type="entry name" value="FMN-dependent nitroreductase-like"/>
    <property type="match status" value="1"/>
</dbReference>
<proteinExistence type="inferred from homology"/>
<keyword evidence="2" id="KW-0560">Oxidoreductase</keyword>
<dbReference type="Pfam" id="PF00881">
    <property type="entry name" value="Nitroreductase"/>
    <property type="match status" value="1"/>
</dbReference>
<sequence>MIKGGFQVTTYTTNDFQAILKGRRSIRQFDESVKISKEEMTNILQDTITAPSSVNMQPWRFVVAESSAAKEKLTPLVRFNQNQNNTSSAMILIFGDLKNFDYSEQIYGTAVEQGLMPAEVKEQQLSVLTPLYKQIPADKMKETVLIDGSLAAMQLMLIARTYGYETSPIGGFERDQLAAAFDLDPQRYVPVMIVAIGKGLDAGYPSYRLPVADITTWV</sequence>
<dbReference type="InterPro" id="IPR000415">
    <property type="entry name" value="Nitroreductase-like"/>
</dbReference>
<protein>
    <submittedName>
        <fullName evidence="4">Nitroreductase family protein</fullName>
    </submittedName>
</protein>
<evidence type="ECO:0000313" key="5">
    <source>
        <dbReference type="Proteomes" id="UP000287239"/>
    </source>
</evidence>
<dbReference type="CDD" id="cd02137">
    <property type="entry name" value="MhqN-like"/>
    <property type="match status" value="1"/>
</dbReference>
<dbReference type="GO" id="GO:0016491">
    <property type="term" value="F:oxidoreductase activity"/>
    <property type="evidence" value="ECO:0007669"/>
    <property type="project" value="UniProtKB-KW"/>
</dbReference>
<dbReference type="InterPro" id="IPR029479">
    <property type="entry name" value="Nitroreductase"/>
</dbReference>
<accession>A0A429ZW00</accession>